<keyword evidence="3" id="KW-1185">Reference proteome</keyword>
<dbReference type="PANTHER" id="PTHR46124:SF2">
    <property type="entry name" value="D-AMINOACYL-TRNA DEACYLASE"/>
    <property type="match status" value="1"/>
</dbReference>
<name>A0A915SKI7_9ARCH</name>
<accession>A0A915SKI7</accession>
<dbReference type="SUPFAM" id="SSF51556">
    <property type="entry name" value="Metallo-dependent hydrolases"/>
    <property type="match status" value="1"/>
</dbReference>
<reference evidence="3" key="1">
    <citation type="journal article" date="2022" name="Int. J. Syst. Evol. Microbiol.">
        <title>Nanobdella aerobiophila gen. nov., sp. nov., a thermoacidophilic, obligate ectosymbiotic archaeon, and proposal of Nanobdellaceae fam. nov., Nanobdellales ord. nov. and Nanobdellia class. nov.</title>
        <authorList>
            <person name="Kato S."/>
            <person name="Ogasawara A."/>
            <person name="Itoh T."/>
            <person name="Sakai H.D."/>
            <person name="Shimizu M."/>
            <person name="Yuki M."/>
            <person name="Kaneko M."/>
            <person name="Takashina T."/>
            <person name="Ohkuma M."/>
        </authorList>
    </citation>
    <scope>NUCLEOTIDE SEQUENCE [LARGE SCALE GENOMIC DNA]</scope>
    <source>
        <strain evidence="3">MJ1</strain>
    </source>
</reference>
<protein>
    <submittedName>
        <fullName evidence="2">Tat-linked quality control protein TatD</fullName>
    </submittedName>
</protein>
<dbReference type="GeneID" id="74568462"/>
<dbReference type="PIRSF" id="PIRSF005902">
    <property type="entry name" value="DNase_TatD"/>
    <property type="match status" value="1"/>
</dbReference>
<evidence type="ECO:0000313" key="2">
    <source>
        <dbReference type="EMBL" id="BBL45668.1"/>
    </source>
</evidence>
<feature type="binding site" evidence="1">
    <location>
        <position position="9"/>
    </location>
    <ligand>
        <name>a divalent metal cation</name>
        <dbReference type="ChEBI" id="CHEBI:60240"/>
        <label>1</label>
    </ligand>
</feature>
<feature type="binding site" evidence="1">
    <location>
        <position position="123"/>
    </location>
    <ligand>
        <name>a divalent metal cation</name>
        <dbReference type="ChEBI" id="CHEBI:60240"/>
        <label>2</label>
    </ligand>
</feature>
<dbReference type="GO" id="GO:0016788">
    <property type="term" value="F:hydrolase activity, acting on ester bonds"/>
    <property type="evidence" value="ECO:0007669"/>
    <property type="project" value="InterPro"/>
</dbReference>
<evidence type="ECO:0000256" key="1">
    <source>
        <dbReference type="PIRSR" id="PIRSR005902-1"/>
    </source>
</evidence>
<dbReference type="Gene3D" id="3.20.20.140">
    <property type="entry name" value="Metal-dependent hydrolases"/>
    <property type="match status" value="1"/>
</dbReference>
<dbReference type="KEGG" id="naer:MJ1_0515"/>
<gene>
    <name evidence="2" type="ORF">MJ1_0515</name>
</gene>
<feature type="binding site" evidence="1">
    <location>
        <position position="87"/>
    </location>
    <ligand>
        <name>a divalent metal cation</name>
        <dbReference type="ChEBI" id="CHEBI:60240"/>
        <label>1</label>
    </ligand>
</feature>
<keyword evidence="1" id="KW-0479">Metal-binding</keyword>
<organism evidence="2 3">
    <name type="scientific">Nanobdella aerobiophila</name>
    <dbReference type="NCBI Taxonomy" id="2586965"/>
    <lineage>
        <taxon>Archaea</taxon>
        <taxon>Nanobdellota</taxon>
        <taxon>Nanobdellia</taxon>
        <taxon>Nanobdellales</taxon>
        <taxon>Nanobdellaceae</taxon>
        <taxon>Nanobdella</taxon>
    </lineage>
</organism>
<dbReference type="EMBL" id="AP019769">
    <property type="protein sequence ID" value="BBL45668.1"/>
    <property type="molecule type" value="Genomic_DNA"/>
</dbReference>
<dbReference type="CDD" id="cd01310">
    <property type="entry name" value="TatD_DNAse"/>
    <property type="match status" value="1"/>
</dbReference>
<dbReference type="PANTHER" id="PTHR46124">
    <property type="entry name" value="D-AMINOACYL-TRNA DEACYLASE"/>
    <property type="match status" value="1"/>
</dbReference>
<sequence length="240" mass="27980">MKLIDCHAHIYRLNNTEIKRILKDDIIILSVSDDIESSLKNITLSNLYENIIPAVGIHPWNIENIDNNAIKILEGIINEKSINIIGEIGLDKKFKMETYNKQLEIFEYQLKLAKDHDLGVNLHSPDAQEDVFNLLLKYDIKKAYFHWYSGSEKLLEEIVDKGYYIGINIATIINNKYNKYIELTNIKNMITESDSPYNYKGIILDPSLINRLYEEISRIKNINIKNLSKQITKNFLNLIY</sequence>
<dbReference type="RefSeq" id="WP_258392983.1">
    <property type="nucleotide sequence ID" value="NZ_AP019769.1"/>
</dbReference>
<dbReference type="Pfam" id="PF01026">
    <property type="entry name" value="TatD_DNase"/>
    <property type="match status" value="1"/>
</dbReference>
<dbReference type="Proteomes" id="UP001055553">
    <property type="component" value="Chromosome"/>
</dbReference>
<feature type="binding site" evidence="1">
    <location>
        <position position="7"/>
    </location>
    <ligand>
        <name>a divalent metal cation</name>
        <dbReference type="ChEBI" id="CHEBI:60240"/>
        <label>1</label>
    </ligand>
</feature>
<evidence type="ECO:0000313" key="3">
    <source>
        <dbReference type="Proteomes" id="UP001055553"/>
    </source>
</evidence>
<dbReference type="GO" id="GO:0046872">
    <property type="term" value="F:metal ion binding"/>
    <property type="evidence" value="ECO:0007669"/>
    <property type="project" value="UniProtKB-KW"/>
</dbReference>
<proteinExistence type="predicted"/>
<feature type="binding site" evidence="1">
    <location>
        <position position="146"/>
    </location>
    <ligand>
        <name>a divalent metal cation</name>
        <dbReference type="ChEBI" id="CHEBI:60240"/>
        <label>2</label>
    </ligand>
</feature>
<dbReference type="InterPro" id="IPR001130">
    <property type="entry name" value="TatD-like"/>
</dbReference>
<feature type="binding site" evidence="1">
    <location>
        <position position="194"/>
    </location>
    <ligand>
        <name>a divalent metal cation</name>
        <dbReference type="ChEBI" id="CHEBI:60240"/>
        <label>1</label>
    </ligand>
</feature>
<dbReference type="InterPro" id="IPR032466">
    <property type="entry name" value="Metal_Hydrolase"/>
</dbReference>
<dbReference type="AlphaFoldDB" id="A0A915SKI7"/>